<evidence type="ECO:0000256" key="1">
    <source>
        <dbReference type="ARBA" id="ARBA00022679"/>
    </source>
</evidence>
<organism evidence="5 6">
    <name type="scientific">Microbacterium endophyticum</name>
    <dbReference type="NCBI Taxonomy" id="1526412"/>
    <lineage>
        <taxon>Bacteria</taxon>
        <taxon>Bacillati</taxon>
        <taxon>Actinomycetota</taxon>
        <taxon>Actinomycetes</taxon>
        <taxon>Micrococcales</taxon>
        <taxon>Microbacteriaceae</taxon>
        <taxon>Microbacterium</taxon>
    </lineage>
</organism>
<protein>
    <submittedName>
        <fullName evidence="5">Ribosomal protein S18 acetylase RimI-like enzyme</fullName>
    </submittedName>
</protein>
<dbReference type="PANTHER" id="PTHR43877">
    <property type="entry name" value="AMINOALKYLPHOSPHONATE N-ACETYLTRANSFERASE-RELATED-RELATED"/>
    <property type="match status" value="1"/>
</dbReference>
<keyword evidence="5" id="KW-0687">Ribonucleoprotein</keyword>
<gene>
    <name evidence="5" type="ORF">FHX49_000757</name>
</gene>
<reference evidence="5 6" key="1">
    <citation type="submission" date="2020-08" db="EMBL/GenBank/DDBJ databases">
        <title>Sequencing the genomes of 1000 actinobacteria strains.</title>
        <authorList>
            <person name="Klenk H.-P."/>
        </authorList>
    </citation>
    <scope>NUCLEOTIDE SEQUENCE [LARGE SCALE GENOMIC DNA]</scope>
    <source>
        <strain evidence="5 6">DSM 27099</strain>
    </source>
</reference>
<evidence type="ECO:0000256" key="2">
    <source>
        <dbReference type="ARBA" id="ARBA00023315"/>
    </source>
</evidence>
<dbReference type="AlphaFoldDB" id="A0A7W4V1P8"/>
<dbReference type="InterPro" id="IPR016181">
    <property type="entry name" value="Acyl_CoA_acyltransferase"/>
</dbReference>
<dbReference type="PROSITE" id="PS51186">
    <property type="entry name" value="GNAT"/>
    <property type="match status" value="1"/>
</dbReference>
<evidence type="ECO:0000259" key="4">
    <source>
        <dbReference type="PROSITE" id="PS51186"/>
    </source>
</evidence>
<dbReference type="EMBL" id="JACHWQ010000001">
    <property type="protein sequence ID" value="MBB2975216.1"/>
    <property type="molecule type" value="Genomic_DNA"/>
</dbReference>
<evidence type="ECO:0000313" key="5">
    <source>
        <dbReference type="EMBL" id="MBB2975216.1"/>
    </source>
</evidence>
<feature type="compositionally biased region" description="Gly residues" evidence="3">
    <location>
        <begin position="71"/>
        <end position="88"/>
    </location>
</feature>
<dbReference type="Proteomes" id="UP000529310">
    <property type="component" value="Unassembled WGS sequence"/>
</dbReference>
<dbReference type="GO" id="GO:0016747">
    <property type="term" value="F:acyltransferase activity, transferring groups other than amino-acyl groups"/>
    <property type="evidence" value="ECO:0007669"/>
    <property type="project" value="InterPro"/>
</dbReference>
<sequence length="204" mass="21376">MMRRALSGDEAALHVLAAATFPLACPPGSTESDQRDFIAEHLSEESFARHLRDPERAIFVALPGGSEDGSEGGSADGSEGGSADGSEGGSARSFLGYTMLVFGEPTDPQVRRAIKGRPAAELSKCYALPSAHGKGIAAQLVAASVAEASARGARTLWLGVNEENTRAQRFYAKQGFAVTGTKQFQVGSRLENDFVLAMPISSNS</sequence>
<dbReference type="InterPro" id="IPR000182">
    <property type="entry name" value="GNAT_dom"/>
</dbReference>
<accession>A0A7W4V1P8</accession>
<comment type="caution">
    <text evidence="5">The sequence shown here is derived from an EMBL/GenBank/DDBJ whole genome shotgun (WGS) entry which is preliminary data.</text>
</comment>
<name>A0A7W4V1P8_9MICO</name>
<feature type="region of interest" description="Disordered" evidence="3">
    <location>
        <begin position="62"/>
        <end position="88"/>
    </location>
</feature>
<keyword evidence="5" id="KW-0689">Ribosomal protein</keyword>
<keyword evidence="6" id="KW-1185">Reference proteome</keyword>
<evidence type="ECO:0000313" key="6">
    <source>
        <dbReference type="Proteomes" id="UP000529310"/>
    </source>
</evidence>
<dbReference type="InterPro" id="IPR050832">
    <property type="entry name" value="Bact_Acetyltransf"/>
</dbReference>
<dbReference type="Gene3D" id="3.40.630.30">
    <property type="match status" value="1"/>
</dbReference>
<keyword evidence="2" id="KW-0012">Acyltransferase</keyword>
<keyword evidence="1" id="KW-0808">Transferase</keyword>
<dbReference type="SUPFAM" id="SSF55729">
    <property type="entry name" value="Acyl-CoA N-acyltransferases (Nat)"/>
    <property type="match status" value="1"/>
</dbReference>
<feature type="domain" description="N-acetyltransferase" evidence="4">
    <location>
        <begin position="49"/>
        <end position="201"/>
    </location>
</feature>
<proteinExistence type="predicted"/>
<evidence type="ECO:0000256" key="3">
    <source>
        <dbReference type="SAM" id="MobiDB-lite"/>
    </source>
</evidence>
<dbReference type="PANTHER" id="PTHR43877:SF2">
    <property type="entry name" value="AMINOALKYLPHOSPHONATE N-ACETYLTRANSFERASE-RELATED"/>
    <property type="match status" value="1"/>
</dbReference>
<dbReference type="GO" id="GO:0005840">
    <property type="term" value="C:ribosome"/>
    <property type="evidence" value="ECO:0007669"/>
    <property type="project" value="UniProtKB-KW"/>
</dbReference>
<dbReference type="Pfam" id="PF00583">
    <property type="entry name" value="Acetyltransf_1"/>
    <property type="match status" value="1"/>
</dbReference>